<evidence type="ECO:0000313" key="5">
    <source>
        <dbReference type="EMBL" id="XCI29356.1"/>
    </source>
</evidence>
<comment type="similarity">
    <text evidence="1">Belongs to the PEP-utilizing enzyme family.</text>
</comment>
<dbReference type="InterPro" id="IPR008279">
    <property type="entry name" value="PEP-util_enz_mobile_dom"/>
</dbReference>
<dbReference type="Pfam" id="PF00391">
    <property type="entry name" value="PEP-utilizers"/>
    <property type="match status" value="1"/>
</dbReference>
<dbReference type="SUPFAM" id="SSF52009">
    <property type="entry name" value="Phosphohistidine domain"/>
    <property type="match status" value="1"/>
</dbReference>
<gene>
    <name evidence="5" type="ORF">PRVXH_000674</name>
</gene>
<dbReference type="AlphaFoldDB" id="A0AAU8HVC0"/>
<protein>
    <submittedName>
        <fullName evidence="5">PEP-utilizing enzyme</fullName>
    </submittedName>
</protein>
<dbReference type="PANTHER" id="PTHR43030">
    <property type="entry name" value="PHOSPHOENOLPYRUVATE SYNTHASE"/>
    <property type="match status" value="1"/>
</dbReference>
<dbReference type="InterPro" id="IPR036637">
    <property type="entry name" value="Phosphohistidine_dom_sf"/>
</dbReference>
<dbReference type="GO" id="GO:0008986">
    <property type="term" value="F:pyruvate, water dikinase activity"/>
    <property type="evidence" value="ECO:0007669"/>
    <property type="project" value="InterPro"/>
</dbReference>
<dbReference type="EMBL" id="CP159485">
    <property type="protein sequence ID" value="XCI29356.1"/>
    <property type="molecule type" value="Genomic_DNA"/>
</dbReference>
<dbReference type="PANTHER" id="PTHR43030:SF1">
    <property type="entry name" value="PHOSPHOENOLPYRUVATE SYNTHASE"/>
    <property type="match status" value="1"/>
</dbReference>
<feature type="domain" description="PEP-utilising enzyme mobile" evidence="4">
    <location>
        <begin position="54"/>
        <end position="125"/>
    </location>
</feature>
<reference evidence="5" key="1">
    <citation type="journal article" date="2018" name="Antonie Van Leeuwenhoek">
        <title>Proteinivorax hydrogeniformans sp. nov., an anaerobic, haloalkaliphilic bacterium fermenting proteinaceous compounds with high hydrogen production.</title>
        <authorList>
            <person name="Boltyanskaya Y."/>
            <person name="Detkova E."/>
            <person name="Pimenov N."/>
            <person name="Kevbrin V."/>
        </authorList>
    </citation>
    <scope>NUCLEOTIDE SEQUENCE</scope>
    <source>
        <strain evidence="5">Z-710</strain>
    </source>
</reference>
<proteinExistence type="inferred from homology"/>
<evidence type="ECO:0000256" key="3">
    <source>
        <dbReference type="ARBA" id="ARBA00022840"/>
    </source>
</evidence>
<reference evidence="5" key="2">
    <citation type="submission" date="2024-06" db="EMBL/GenBank/DDBJ databases">
        <authorList>
            <person name="Petrova K.O."/>
            <person name="Toshchakov S.V."/>
            <person name="Boltjanskaja Y.V."/>
            <person name="Kevbrin V.V."/>
        </authorList>
    </citation>
    <scope>NUCLEOTIDE SEQUENCE</scope>
    <source>
        <strain evidence="5">Z-710</strain>
    </source>
</reference>
<keyword evidence="2" id="KW-0547">Nucleotide-binding</keyword>
<dbReference type="GO" id="GO:0005524">
    <property type="term" value="F:ATP binding"/>
    <property type="evidence" value="ECO:0007669"/>
    <property type="project" value="UniProtKB-KW"/>
</dbReference>
<name>A0AAU8HVC0_9FIRM</name>
<sequence>MLKEILDGRRAIPQKKERSSKGGSKILAKGIPVVPGKLTGIARKFCKPSDLDNFKHGDILIATMTTPDIFLVIDKIAAIVTEQGGEVCHAAIVAREMDIPTIVGCGKFLDKVKDGEKIIIDGETGEVKKVGSQV</sequence>
<dbReference type="RefSeq" id="WP_353893904.1">
    <property type="nucleotide sequence ID" value="NZ_CP159485.1"/>
</dbReference>
<dbReference type="Gene3D" id="3.50.30.10">
    <property type="entry name" value="Phosphohistidine domain"/>
    <property type="match status" value="1"/>
</dbReference>
<keyword evidence="3" id="KW-0067">ATP-binding</keyword>
<accession>A0AAU8HVC0</accession>
<evidence type="ECO:0000259" key="4">
    <source>
        <dbReference type="Pfam" id="PF00391"/>
    </source>
</evidence>
<evidence type="ECO:0000256" key="1">
    <source>
        <dbReference type="ARBA" id="ARBA00007837"/>
    </source>
</evidence>
<dbReference type="InterPro" id="IPR006319">
    <property type="entry name" value="PEP_synth"/>
</dbReference>
<organism evidence="5">
    <name type="scientific">Proteinivorax hydrogeniformans</name>
    <dbReference type="NCBI Taxonomy" id="1826727"/>
    <lineage>
        <taxon>Bacteria</taxon>
        <taxon>Bacillati</taxon>
        <taxon>Bacillota</taxon>
        <taxon>Clostridia</taxon>
        <taxon>Eubacteriales</taxon>
        <taxon>Proteinivoracaceae</taxon>
        <taxon>Proteinivorax</taxon>
    </lineage>
</organism>
<evidence type="ECO:0000256" key="2">
    <source>
        <dbReference type="ARBA" id="ARBA00022741"/>
    </source>
</evidence>